<dbReference type="PROSITE" id="PS51257">
    <property type="entry name" value="PROKAR_LIPOPROTEIN"/>
    <property type="match status" value="1"/>
</dbReference>
<gene>
    <name evidence="1" type="ORF">CRI94_14365</name>
</gene>
<organism evidence="1 2">
    <name type="scientific">Longibacter salinarum</name>
    <dbReference type="NCBI Taxonomy" id="1850348"/>
    <lineage>
        <taxon>Bacteria</taxon>
        <taxon>Pseudomonadati</taxon>
        <taxon>Rhodothermota</taxon>
        <taxon>Rhodothermia</taxon>
        <taxon>Rhodothermales</taxon>
        <taxon>Salisaetaceae</taxon>
        <taxon>Longibacter</taxon>
    </lineage>
</organism>
<dbReference type="RefSeq" id="WP_098077280.1">
    <property type="nucleotide sequence ID" value="NZ_PDEQ01000008.1"/>
</dbReference>
<evidence type="ECO:0000313" key="1">
    <source>
        <dbReference type="EMBL" id="PEN12220.1"/>
    </source>
</evidence>
<dbReference type="Proteomes" id="UP000220102">
    <property type="component" value="Unassembled WGS sequence"/>
</dbReference>
<keyword evidence="2" id="KW-1185">Reference proteome</keyword>
<proteinExistence type="predicted"/>
<comment type="caution">
    <text evidence="1">The sequence shown here is derived from an EMBL/GenBank/DDBJ whole genome shotgun (WGS) entry which is preliminary data.</text>
</comment>
<name>A0A2A8CUT0_9BACT</name>
<dbReference type="EMBL" id="PDEQ01000008">
    <property type="protein sequence ID" value="PEN12220.1"/>
    <property type="molecule type" value="Genomic_DNA"/>
</dbReference>
<dbReference type="AlphaFoldDB" id="A0A2A8CUT0"/>
<evidence type="ECO:0000313" key="2">
    <source>
        <dbReference type="Proteomes" id="UP000220102"/>
    </source>
</evidence>
<reference evidence="1 2" key="1">
    <citation type="submission" date="2017-10" db="EMBL/GenBank/DDBJ databases">
        <title>Draft genome of Longibacter Salinarum.</title>
        <authorList>
            <person name="Goh K.M."/>
            <person name="Shamsir M.S."/>
            <person name="Lim S.W."/>
        </authorList>
    </citation>
    <scope>NUCLEOTIDE SEQUENCE [LARGE SCALE GENOMIC DNA]</scope>
    <source>
        <strain evidence="1 2">KCTC 52045</strain>
    </source>
</reference>
<protein>
    <submittedName>
        <fullName evidence="1">Uncharacterized protein</fullName>
    </submittedName>
</protein>
<accession>A0A2A8CUT0</accession>
<sequence length="256" mass="27790">MVRATAIYTACLFLLLVSGCGPPPSVLEERRSLSSEDVRVVDAKSDHEPAEQYIALHFLADQAATDSSQYVGSIRVSEKADLAPMDVVWHALRGKAMQLGGNAFKVTHSIGPPDSNVVIVELDVFEVSDSVLEENENHFSHNKIYVFGRLFHDEDSADFKLNDQPVSIAPLRYVTRQNEVGGETTIGKGGFFGMKVTVKGKKGRPPSYWSLSGFGMQPTGGPGGGMGVAATTGRVHPVDPNFGRFLVRTLTEQDRP</sequence>